<dbReference type="Gene3D" id="3.10.450.310">
    <property type="match status" value="1"/>
</dbReference>
<evidence type="ECO:0000313" key="5">
    <source>
        <dbReference type="EMBL" id="PEQ04200.1"/>
    </source>
</evidence>
<dbReference type="Proteomes" id="UP000220969">
    <property type="component" value="Unassembled WGS sequence"/>
</dbReference>
<comment type="caution">
    <text evidence="4">The sequence shown here is derived from an EMBL/GenBank/DDBJ whole genome shotgun (WGS) entry which is preliminary data.</text>
</comment>
<dbReference type="EMBL" id="NUSY01000003">
    <property type="protein sequence ID" value="PHE17098.1"/>
    <property type="molecule type" value="Genomic_DNA"/>
</dbReference>
<dbReference type="InterPro" id="IPR042274">
    <property type="entry name" value="YycH/YycI_2"/>
</dbReference>
<gene>
    <name evidence="4" type="ORF">CN551_01640</name>
    <name evidence="5" type="ORF">CN585_17505</name>
    <name evidence="3" type="ORF">CN678_11170</name>
    <name evidence="6" type="ORF">COF62_03485</name>
</gene>
<evidence type="ECO:0000259" key="2">
    <source>
        <dbReference type="Pfam" id="PF07435"/>
    </source>
</evidence>
<reference evidence="8 9" key="1">
    <citation type="submission" date="2017-09" db="EMBL/GenBank/DDBJ databases">
        <title>Large-scale bioinformatics analysis of Bacillus genomes uncovers conserved roles of natural products in bacterial physiology.</title>
        <authorList>
            <consortium name="Agbiome Team Llc"/>
            <person name="Bleich R.M."/>
            <person name="Grubbs K.J."/>
            <person name="Santa Maria K.C."/>
            <person name="Allen S.E."/>
            <person name="Farag S."/>
            <person name="Shank E.A."/>
            <person name="Bowers A."/>
        </authorList>
    </citation>
    <scope>NUCLEOTIDE SEQUENCE [LARGE SCALE GENOMIC DNA]</scope>
    <source>
        <strain evidence="5 8">AFS021349</strain>
        <strain evidence="6 9">AFS042148</strain>
    </source>
</reference>
<dbReference type="Proteomes" id="UP000220078">
    <property type="component" value="Unassembled WGS sequence"/>
</dbReference>
<dbReference type="Proteomes" id="UP000224044">
    <property type="component" value="Unassembled WGS sequence"/>
</dbReference>
<keyword evidence="1" id="KW-0812">Transmembrane</keyword>
<evidence type="ECO:0000313" key="9">
    <source>
        <dbReference type="Proteomes" id="UP000224044"/>
    </source>
</evidence>
<dbReference type="EMBL" id="NUBY01000080">
    <property type="protein sequence ID" value="PEQ04200.1"/>
    <property type="molecule type" value="Genomic_DNA"/>
</dbReference>
<protein>
    <recommendedName>
        <fullName evidence="2">Regulatory protein YycH domain-containing protein</fullName>
    </recommendedName>
</protein>
<evidence type="ECO:0000313" key="8">
    <source>
        <dbReference type="Proteomes" id="UP000220841"/>
    </source>
</evidence>
<sequence length="448" mass="50830">MSMENFKTIVLINLVVISLFLTFNLWTYVPDSTSVQNTKFVQGNEEINPIKISGVVRPSSVIVHKEKNHYVSENTNNVNSLYKILENGELHDFREITGTVPKGDFLSYVHGEEKIEFVFPTNVPLETIKDMFNIKDKNLESNRSFNRIVIDPSRSKDQEIKVNFISYDNPRRIYQAMLSGAYVKDVINDQNRFITLAKPYFEYQVNDTKKLFLPDGITELNQIEYFVSGLDVDSFKNVLFSDPRYLSPITEKSKETFTDGIRSMEIDKLNLMLKYKNSAVYSDKVTDNAMLLKKSFDFVSGHSGNLNSYRLDYINKGKTSFRLYEGGLPVFNADGMAELKQAWGSGEIMQYERSLFDFNIPLPSTPTSLASGRTVMTSLENNPEIDKNSIQDVGIGYKMSLKSSVNGGPVNGGEISILQPIWYVKCDEEGKQKIYEWSEGGLNGLGSN</sequence>
<keyword evidence="1" id="KW-1133">Transmembrane helix</keyword>
<feature type="domain" description="Regulatory protein YycH" evidence="2">
    <location>
        <begin position="4"/>
        <end position="429"/>
    </location>
</feature>
<keyword evidence="1" id="KW-0472">Membrane</keyword>
<evidence type="ECO:0000313" key="3">
    <source>
        <dbReference type="EMBL" id="PEI86821.1"/>
    </source>
</evidence>
<proteinExistence type="predicted"/>
<dbReference type="Pfam" id="PF07435">
    <property type="entry name" value="YycH"/>
    <property type="match status" value="1"/>
</dbReference>
<dbReference type="EMBL" id="NUAP01000003">
    <property type="protein sequence ID" value="PEN92618.1"/>
    <property type="molecule type" value="Genomic_DNA"/>
</dbReference>
<dbReference type="Proteomes" id="UP000220841">
    <property type="component" value="Unassembled WGS sequence"/>
</dbReference>
<organism evidence="4 7">
    <name type="scientific">Bacillus toyonensis</name>
    <dbReference type="NCBI Taxonomy" id="155322"/>
    <lineage>
        <taxon>Bacteria</taxon>
        <taxon>Bacillati</taxon>
        <taxon>Bacillota</taxon>
        <taxon>Bacilli</taxon>
        <taxon>Bacillales</taxon>
        <taxon>Bacillaceae</taxon>
        <taxon>Bacillus</taxon>
        <taxon>Bacillus cereus group</taxon>
    </lineage>
</organism>
<dbReference type="RefSeq" id="WP_000061574.1">
    <property type="nucleotide sequence ID" value="NZ_CP036090.1"/>
</dbReference>
<feature type="transmembrane region" description="Helical" evidence="1">
    <location>
        <begin position="9"/>
        <end position="29"/>
    </location>
</feature>
<dbReference type="AlphaFoldDB" id="A0A1X3MJK1"/>
<dbReference type="InterPro" id="IPR009996">
    <property type="entry name" value="YycH"/>
</dbReference>
<dbReference type="Gene3D" id="3.30.310.160">
    <property type="entry name" value="YycH protein, domain 2"/>
    <property type="match status" value="1"/>
</dbReference>
<evidence type="ECO:0000313" key="6">
    <source>
        <dbReference type="EMBL" id="PHE17098.1"/>
    </source>
</evidence>
<reference evidence="4 7" key="2">
    <citation type="submission" date="2017-09" db="EMBL/GenBank/DDBJ databases">
        <title>Large-scale bioinformatics analysis of Bacillus genomes uncovers conserved roles of natural products in bacterial physiology.</title>
        <authorList>
            <consortium name="Agbiome Team Llc"/>
            <person name="Bleich R.M."/>
            <person name="Kirk G.J."/>
            <person name="Santa Maria K.C."/>
            <person name="Allen S.E."/>
            <person name="Farag S."/>
            <person name="Shank E.A."/>
            <person name="Bowers A."/>
        </authorList>
    </citation>
    <scope>NUCLEOTIDE SEQUENCE [LARGE SCALE GENOMIC DNA]</scope>
    <source>
        <strain evidence="3">AFS005430</strain>
        <strain evidence="4 7">AFS027629</strain>
    </source>
</reference>
<evidence type="ECO:0000256" key="1">
    <source>
        <dbReference type="SAM" id="Phobius"/>
    </source>
</evidence>
<evidence type="ECO:0000313" key="4">
    <source>
        <dbReference type="EMBL" id="PEN92618.1"/>
    </source>
</evidence>
<name>A0A1X3MJK1_9BACI</name>
<dbReference type="EMBL" id="NUEH01000021">
    <property type="protein sequence ID" value="PEI86821.1"/>
    <property type="molecule type" value="Genomic_DNA"/>
</dbReference>
<accession>A0A1X3MJK1</accession>
<dbReference type="CDD" id="cd15787">
    <property type="entry name" value="YycH_N"/>
    <property type="match status" value="1"/>
</dbReference>
<evidence type="ECO:0000313" key="7">
    <source>
        <dbReference type="Proteomes" id="UP000220078"/>
    </source>
</evidence>